<organism evidence="4 5">
    <name type="scientific">Candidatus Odyssella acanthamoebae</name>
    <dbReference type="NCBI Taxonomy" id="91604"/>
    <lineage>
        <taxon>Bacteria</taxon>
        <taxon>Pseudomonadati</taxon>
        <taxon>Pseudomonadota</taxon>
        <taxon>Alphaproteobacteria</taxon>
        <taxon>Holosporales</taxon>
        <taxon>Candidatus Paracaedibacteraceae</taxon>
        <taxon>Candidatus Odyssella</taxon>
    </lineage>
</organism>
<keyword evidence="5" id="KW-1185">Reference proteome</keyword>
<dbReference type="InterPro" id="IPR003658">
    <property type="entry name" value="Anti-sigma_ant"/>
</dbReference>
<dbReference type="EMBL" id="CP008941">
    <property type="protein sequence ID" value="AIK95561.1"/>
    <property type="molecule type" value="Genomic_DNA"/>
</dbReference>
<dbReference type="Pfam" id="PF01740">
    <property type="entry name" value="STAS"/>
    <property type="match status" value="1"/>
</dbReference>
<reference evidence="4 5" key="1">
    <citation type="submission" date="2014-07" db="EMBL/GenBank/DDBJ databases">
        <title>Comparative genomic insights into amoeba endosymbionts belonging to the families of Holosporaceae and Candidatus Midichloriaceae within Rickettsiales.</title>
        <authorList>
            <person name="Wang Z."/>
            <person name="Wu M."/>
        </authorList>
    </citation>
    <scope>NUCLEOTIDE SEQUENCE [LARGE SCALE GENOMIC DNA]</scope>
    <source>
        <strain evidence="4">PRA3</strain>
    </source>
</reference>
<gene>
    <name evidence="4" type="ORF">ID47_00465</name>
</gene>
<evidence type="ECO:0000259" key="3">
    <source>
        <dbReference type="PROSITE" id="PS50801"/>
    </source>
</evidence>
<dbReference type="Gene3D" id="3.30.750.24">
    <property type="entry name" value="STAS domain"/>
    <property type="match status" value="1"/>
</dbReference>
<name>A0A077AT63_9PROT</name>
<accession>A0A077AT63</accession>
<dbReference type="AlphaFoldDB" id="A0A077AT63"/>
<dbReference type="RefSeq" id="WP_038462737.1">
    <property type="nucleotide sequence ID" value="NZ_CP008941.1"/>
</dbReference>
<dbReference type="Proteomes" id="UP000028926">
    <property type="component" value="Chromosome"/>
</dbReference>
<dbReference type="eggNOG" id="COG1366">
    <property type="taxonomic scope" value="Bacteria"/>
</dbReference>
<protein>
    <recommendedName>
        <fullName evidence="2">Anti-sigma factor antagonist</fullName>
    </recommendedName>
</protein>
<dbReference type="PROSITE" id="PS50801">
    <property type="entry name" value="STAS"/>
    <property type="match status" value="1"/>
</dbReference>
<dbReference type="SUPFAM" id="SSF52091">
    <property type="entry name" value="SpoIIaa-like"/>
    <property type="match status" value="1"/>
</dbReference>
<evidence type="ECO:0000313" key="5">
    <source>
        <dbReference type="Proteomes" id="UP000028926"/>
    </source>
</evidence>
<comment type="similarity">
    <text evidence="1 2">Belongs to the anti-sigma-factor antagonist family.</text>
</comment>
<dbReference type="KEGG" id="paca:ID47_00465"/>
<dbReference type="PANTHER" id="PTHR33495">
    <property type="entry name" value="ANTI-SIGMA FACTOR ANTAGONIST TM_1081-RELATED-RELATED"/>
    <property type="match status" value="1"/>
</dbReference>
<dbReference type="InterPro" id="IPR036513">
    <property type="entry name" value="STAS_dom_sf"/>
</dbReference>
<dbReference type="CDD" id="cd07043">
    <property type="entry name" value="STAS_anti-anti-sigma_factors"/>
    <property type="match status" value="1"/>
</dbReference>
<evidence type="ECO:0000256" key="1">
    <source>
        <dbReference type="ARBA" id="ARBA00009013"/>
    </source>
</evidence>
<dbReference type="STRING" id="91604.ID47_00465"/>
<dbReference type="NCBIfam" id="TIGR00377">
    <property type="entry name" value="ant_ant_sig"/>
    <property type="match status" value="1"/>
</dbReference>
<proteinExistence type="inferred from homology"/>
<evidence type="ECO:0000313" key="4">
    <source>
        <dbReference type="EMBL" id="AIK95561.1"/>
    </source>
</evidence>
<dbReference type="OrthoDB" id="8236316at2"/>
<dbReference type="HOGENOM" id="CLU_115403_9_1_5"/>
<sequence length="100" mass="11406">MNYTCKTVGDAVIIDIKGRLTFADYSQFRELTELFTENKSRECQLNLNDLEFIDSAGLGMLLIARDKMRMQDGEVTLRGAHGQVKKMLDLGHFSSLFRVE</sequence>
<dbReference type="InterPro" id="IPR002645">
    <property type="entry name" value="STAS_dom"/>
</dbReference>
<dbReference type="GO" id="GO:0043856">
    <property type="term" value="F:anti-sigma factor antagonist activity"/>
    <property type="evidence" value="ECO:0007669"/>
    <property type="project" value="InterPro"/>
</dbReference>
<evidence type="ECO:0000256" key="2">
    <source>
        <dbReference type="RuleBase" id="RU003749"/>
    </source>
</evidence>
<feature type="domain" description="STAS" evidence="3">
    <location>
        <begin position="1"/>
        <end position="100"/>
    </location>
</feature>